<name>A0AA43GWP4_9CYAN</name>
<accession>A0AA43GWP4</accession>
<protein>
    <recommendedName>
        <fullName evidence="3">Protein kinase domain-containing protein</fullName>
    </recommendedName>
</protein>
<dbReference type="RefSeq" id="WP_280650272.1">
    <property type="nucleotide sequence ID" value="NZ_JANQDL010000025.1"/>
</dbReference>
<proteinExistence type="predicted"/>
<dbReference type="AlphaFoldDB" id="A0AA43GWP4"/>
<dbReference type="EMBL" id="JANQDL010000025">
    <property type="protein sequence ID" value="MDH6062851.1"/>
    <property type="molecule type" value="Genomic_DNA"/>
</dbReference>
<dbReference type="GeneID" id="83684182"/>
<reference evidence="1 2" key="1">
    <citation type="journal article" date="2023" name="J. Phycol.">
        <title>Chrysosporum ovalisporum is synonymous with the true-branching cyanobacterium Umezakia natans (Nostocales/Aphanizomenonaceae).</title>
        <authorList>
            <person name="McGregor G.B."/>
            <person name="Sendall B.C."/>
            <person name="Niiyama Y."/>
            <person name="Tuji A."/>
            <person name="Willis A."/>
        </authorList>
    </citation>
    <scope>NUCLEOTIDE SEQUENCE [LARGE SCALE GENOMIC DNA]</scope>
    <source>
        <strain evidence="1 2">FSS-62</strain>
    </source>
</reference>
<comment type="caution">
    <text evidence="1">The sequence shown here is derived from an EMBL/GenBank/DDBJ whole genome shotgun (WGS) entry which is preliminary data.</text>
</comment>
<evidence type="ECO:0008006" key="3">
    <source>
        <dbReference type="Google" id="ProtNLM"/>
    </source>
</evidence>
<evidence type="ECO:0000313" key="2">
    <source>
        <dbReference type="Proteomes" id="UP001159370"/>
    </source>
</evidence>
<gene>
    <name evidence="1" type="ORF">NWP23_03415</name>
</gene>
<sequence length="46" mass="5486">MWYYPLKDSIRLGDLKIMDFGVAKLRKKWRRKLGHIPPFPPGGIWC</sequence>
<dbReference type="Proteomes" id="UP001159370">
    <property type="component" value="Unassembled WGS sequence"/>
</dbReference>
<evidence type="ECO:0000313" key="1">
    <source>
        <dbReference type="EMBL" id="MDH6062851.1"/>
    </source>
</evidence>
<organism evidence="1 2">
    <name type="scientific">Umezakia ovalisporum FSS-62</name>
    <dbReference type="NCBI Taxonomy" id="2971776"/>
    <lineage>
        <taxon>Bacteria</taxon>
        <taxon>Bacillati</taxon>
        <taxon>Cyanobacteriota</taxon>
        <taxon>Cyanophyceae</taxon>
        <taxon>Nostocales</taxon>
        <taxon>Nodulariaceae</taxon>
        <taxon>Umezakia</taxon>
    </lineage>
</organism>